<dbReference type="EMBL" id="JNBY01000095">
    <property type="protein sequence ID" value="KDN83555.1"/>
    <property type="molecule type" value="Genomic_DNA"/>
</dbReference>
<gene>
    <name evidence="4" type="primary">glyA</name>
    <name evidence="7" type="ORF">KCH_50370</name>
</gene>
<evidence type="ECO:0000256" key="1">
    <source>
        <dbReference type="ARBA" id="ARBA00001933"/>
    </source>
</evidence>
<comment type="pathway">
    <text evidence="4">Amino-acid biosynthesis; glycine biosynthesis; glycine from L-serine: step 1/1.</text>
</comment>
<comment type="subunit">
    <text evidence="4">Homodimer.</text>
</comment>
<dbReference type="GO" id="GO:0030170">
    <property type="term" value="F:pyridoxal phosphate binding"/>
    <property type="evidence" value="ECO:0007669"/>
    <property type="project" value="UniProtKB-UniRule"/>
</dbReference>
<dbReference type="GO" id="GO:0019264">
    <property type="term" value="P:glycine biosynthetic process from serine"/>
    <property type="evidence" value="ECO:0007669"/>
    <property type="project" value="UniProtKB-UniRule"/>
</dbReference>
<dbReference type="Proteomes" id="UP000027178">
    <property type="component" value="Unassembled WGS sequence"/>
</dbReference>
<accession>A0A066Z044</accession>
<dbReference type="AlphaFoldDB" id="A0A066Z044"/>
<dbReference type="GO" id="GO:0004372">
    <property type="term" value="F:glycine hydroxymethyltransferase activity"/>
    <property type="evidence" value="ECO:0007669"/>
    <property type="project" value="UniProtKB-UniRule"/>
</dbReference>
<comment type="cofactor">
    <cofactor evidence="1 4 5">
        <name>pyridoxal 5'-phosphate</name>
        <dbReference type="ChEBI" id="CHEBI:597326"/>
    </cofactor>
</comment>
<dbReference type="HOGENOM" id="CLU_022477_2_1_11"/>
<dbReference type="OrthoDB" id="9803846at2"/>
<dbReference type="GO" id="GO:0005829">
    <property type="term" value="C:cytosol"/>
    <property type="evidence" value="ECO:0007669"/>
    <property type="project" value="TreeGrafter"/>
</dbReference>
<keyword evidence="3 4" id="KW-0663">Pyridoxal phosphate</keyword>
<comment type="catalytic activity">
    <reaction evidence="4">
        <text>(6R)-5,10-methylene-5,6,7,8-tetrahydrofolate + glycine + H2O = (6S)-5,6,7,8-tetrahydrofolate + L-serine</text>
        <dbReference type="Rhea" id="RHEA:15481"/>
        <dbReference type="ChEBI" id="CHEBI:15377"/>
        <dbReference type="ChEBI" id="CHEBI:15636"/>
        <dbReference type="ChEBI" id="CHEBI:33384"/>
        <dbReference type="ChEBI" id="CHEBI:57305"/>
        <dbReference type="ChEBI" id="CHEBI:57453"/>
        <dbReference type="EC" id="2.1.2.1"/>
    </reaction>
</comment>
<dbReference type="PANTHER" id="PTHR11680">
    <property type="entry name" value="SERINE HYDROXYMETHYLTRANSFERASE"/>
    <property type="match status" value="1"/>
</dbReference>
<evidence type="ECO:0000259" key="6">
    <source>
        <dbReference type="Pfam" id="PF00464"/>
    </source>
</evidence>
<dbReference type="GO" id="GO:0008168">
    <property type="term" value="F:methyltransferase activity"/>
    <property type="evidence" value="ECO:0007669"/>
    <property type="project" value="UniProtKB-KW"/>
</dbReference>
<comment type="function">
    <text evidence="4">Catalyzes the reversible interconversion of serine and glycine with tetrahydrofolate (THF) serving as the one-carbon carrier. This reaction serves as the major source of one-carbon groups required for the biosynthesis of purines, thymidylate, methionine, and other important biomolecules. Also exhibits THF-independent aldolase activity toward beta-hydroxyamino acids, producing glycine and aldehydes, via a retro-aldol mechanism.</text>
</comment>
<keyword evidence="7" id="KW-0489">Methyltransferase</keyword>
<dbReference type="InterPro" id="IPR015424">
    <property type="entry name" value="PyrdxlP-dep_Trfase"/>
</dbReference>
<dbReference type="InterPro" id="IPR015422">
    <property type="entry name" value="PyrdxlP-dep_Trfase_small"/>
</dbReference>
<dbReference type="SUPFAM" id="SSF53383">
    <property type="entry name" value="PLP-dependent transferases"/>
    <property type="match status" value="1"/>
</dbReference>
<feature type="binding site" evidence="4">
    <location>
        <position position="130"/>
    </location>
    <ligand>
        <name>(6S)-5,6,7,8-tetrahydrofolate</name>
        <dbReference type="ChEBI" id="CHEBI:57453"/>
    </ligand>
</feature>
<feature type="modified residue" description="N6-(pyridoxal phosphate)lysine" evidence="4 5">
    <location>
        <position position="239"/>
    </location>
</feature>
<keyword evidence="4 7" id="KW-0808">Transferase</keyword>
<evidence type="ECO:0000313" key="7">
    <source>
        <dbReference type="EMBL" id="KDN83555.1"/>
    </source>
</evidence>
<dbReference type="InterPro" id="IPR039429">
    <property type="entry name" value="SHMT-like_dom"/>
</dbReference>
<keyword evidence="4" id="KW-0963">Cytoplasm</keyword>
<dbReference type="NCBIfam" id="NF000586">
    <property type="entry name" value="PRK00011.1"/>
    <property type="match status" value="1"/>
</dbReference>
<comment type="similarity">
    <text evidence="2 4">Belongs to the SHMT family.</text>
</comment>
<dbReference type="Pfam" id="PF00464">
    <property type="entry name" value="SHMT"/>
    <property type="match status" value="1"/>
</dbReference>
<reference evidence="7 8" key="1">
    <citation type="submission" date="2014-05" db="EMBL/GenBank/DDBJ databases">
        <title>Draft Genome Sequence of Kitasatospora cheerisanensis KCTC 2395.</title>
        <authorList>
            <person name="Nam D.H."/>
        </authorList>
    </citation>
    <scope>NUCLEOTIDE SEQUENCE [LARGE SCALE GENOMIC DNA]</scope>
    <source>
        <strain evidence="7 8">KCTC 2395</strain>
    </source>
</reference>
<dbReference type="PIRSF" id="PIRSF000412">
    <property type="entry name" value="SHMT"/>
    <property type="match status" value="1"/>
</dbReference>
<evidence type="ECO:0000313" key="8">
    <source>
        <dbReference type="Proteomes" id="UP000027178"/>
    </source>
</evidence>
<comment type="caution">
    <text evidence="4">Lacks conserved residue(s) required for the propagation of feature annotation.</text>
</comment>
<evidence type="ECO:0000256" key="4">
    <source>
        <dbReference type="HAMAP-Rule" id="MF_00051"/>
    </source>
</evidence>
<sequence length="420" mass="43363">MTVADAPSTHWQAVEALRAADPLIADLLTAEDERRADSLQLLAGENLATPAVLAALAGPLVDKYAEGYPGRRHHTGCAPADTVELLAIDRARELFSAPHANVQPRSATSAVLAAYAALLRPGDAVLAMSLEHGGHLSAGSRANFSGRWFQFHGYGVREEDGLIDLEQVRRLALEHRPKAIVAGGISYPRHLDWAAFREIADEVDAYLIATAGQTAGLVAAGAAPSPVPYADVTVVATHKLLRGPRGGLLLCGDELADRIDRAVFPFCQGGAAMNEVAAKAVALAQAATPGFAEYVHRAVDGARALAAALAAAGAAPLTGGTDTHLVTAEVGSLGLTGVEAERRCAAAGLMLGRCAVPYDPAPPTETSGIRLGTGGCAAQGMGESELGEVGELLGRVLSGAAAEPVRARVRELARAFAGRR</sequence>
<dbReference type="Gene3D" id="3.40.640.10">
    <property type="entry name" value="Type I PLP-dependent aspartate aminotransferase-like (Major domain)"/>
    <property type="match status" value="1"/>
</dbReference>
<dbReference type="GO" id="GO:0032259">
    <property type="term" value="P:methylation"/>
    <property type="evidence" value="ECO:0007669"/>
    <property type="project" value="UniProtKB-KW"/>
</dbReference>
<dbReference type="UniPathway" id="UPA00193"/>
<dbReference type="InterPro" id="IPR015421">
    <property type="entry name" value="PyrdxlP-dep_Trfase_major"/>
</dbReference>
<dbReference type="GO" id="GO:0035999">
    <property type="term" value="P:tetrahydrofolate interconversion"/>
    <property type="evidence" value="ECO:0007669"/>
    <property type="project" value="UniProtKB-UniRule"/>
</dbReference>
<dbReference type="PATRIC" id="fig|1348663.4.peg.4872"/>
<dbReference type="eggNOG" id="COG0112">
    <property type="taxonomic scope" value="Bacteria"/>
</dbReference>
<dbReference type="UniPathway" id="UPA00288">
    <property type="reaction ID" value="UER01023"/>
</dbReference>
<name>A0A066Z044_9ACTN</name>
<feature type="domain" description="Serine hydroxymethyltransferase-like" evidence="6">
    <location>
        <begin position="18"/>
        <end position="392"/>
    </location>
</feature>
<dbReference type="RefSeq" id="WP_035866136.1">
    <property type="nucleotide sequence ID" value="NZ_KK853997.1"/>
</dbReference>
<comment type="caution">
    <text evidence="7">The sequence shown here is derived from an EMBL/GenBank/DDBJ whole genome shotgun (WGS) entry which is preliminary data.</text>
</comment>
<evidence type="ECO:0000256" key="3">
    <source>
        <dbReference type="ARBA" id="ARBA00022898"/>
    </source>
</evidence>
<feature type="site" description="Plays an important role in substrate specificity" evidence="4">
    <location>
        <position position="238"/>
    </location>
</feature>
<keyword evidence="4" id="KW-0554">One-carbon metabolism</keyword>
<evidence type="ECO:0000256" key="2">
    <source>
        <dbReference type="ARBA" id="ARBA00006376"/>
    </source>
</evidence>
<keyword evidence="8" id="KW-1185">Reference proteome</keyword>
<dbReference type="InterPro" id="IPR001085">
    <property type="entry name" value="Ser_HO-MeTrfase"/>
</dbReference>
<evidence type="ECO:0000256" key="5">
    <source>
        <dbReference type="PIRSR" id="PIRSR000412-50"/>
    </source>
</evidence>
<protein>
    <recommendedName>
        <fullName evidence="4">Serine hydroxymethyltransferase</fullName>
        <shortName evidence="4">SHMT</shortName>
        <shortName evidence="4">Serine methylase</shortName>
        <ecNumber evidence="4">2.1.2.1</ecNumber>
    </recommendedName>
</protein>
<dbReference type="HAMAP" id="MF_00051">
    <property type="entry name" value="SHMT"/>
    <property type="match status" value="1"/>
</dbReference>
<dbReference type="EC" id="2.1.2.1" evidence="4"/>
<comment type="pathway">
    <text evidence="4">One-carbon metabolism; tetrahydrofolate interconversion.</text>
</comment>
<proteinExistence type="inferred from homology"/>
<keyword evidence="4" id="KW-0028">Amino-acid biosynthesis</keyword>
<dbReference type="InterPro" id="IPR049943">
    <property type="entry name" value="Ser_HO-MeTrfase-like"/>
</dbReference>
<organism evidence="7 8">
    <name type="scientific">Kitasatospora cheerisanensis KCTC 2395</name>
    <dbReference type="NCBI Taxonomy" id="1348663"/>
    <lineage>
        <taxon>Bacteria</taxon>
        <taxon>Bacillati</taxon>
        <taxon>Actinomycetota</taxon>
        <taxon>Actinomycetes</taxon>
        <taxon>Kitasatosporales</taxon>
        <taxon>Streptomycetaceae</taxon>
        <taxon>Kitasatospora</taxon>
    </lineage>
</organism>
<feature type="binding site" evidence="4">
    <location>
        <position position="254"/>
    </location>
    <ligand>
        <name>(6S)-5,6,7,8-tetrahydrofolate</name>
        <dbReference type="ChEBI" id="CHEBI:57453"/>
    </ligand>
</feature>
<dbReference type="Gene3D" id="3.90.1150.10">
    <property type="entry name" value="Aspartate Aminotransferase, domain 1"/>
    <property type="match status" value="1"/>
</dbReference>
<comment type="subcellular location">
    <subcellularLocation>
        <location evidence="4">Cytoplasm</location>
    </subcellularLocation>
</comment>
<feature type="binding site" evidence="4">
    <location>
        <begin position="134"/>
        <end position="136"/>
    </location>
    <ligand>
        <name>(6S)-5,6,7,8-tetrahydrofolate</name>
        <dbReference type="ChEBI" id="CHEBI:57453"/>
    </ligand>
</feature>
<dbReference type="PANTHER" id="PTHR11680:SF35">
    <property type="entry name" value="SERINE HYDROXYMETHYLTRANSFERASE 1"/>
    <property type="match status" value="1"/>
</dbReference>